<accession>A0A1I7HZ06</accession>
<comment type="similarity">
    <text evidence="1">Belongs to the aldehyde dehydrogenase family.</text>
</comment>
<protein>
    <submittedName>
        <fullName evidence="5">Succinate-semialdehyde dehydrogenase / glutarate-semialdehyde dehydrogenase</fullName>
    </submittedName>
</protein>
<dbReference type="Proteomes" id="UP000183926">
    <property type="component" value="Unassembled WGS sequence"/>
</dbReference>
<dbReference type="InterPro" id="IPR016160">
    <property type="entry name" value="Ald_DH_CS_CYS"/>
</dbReference>
<dbReference type="GO" id="GO:0004777">
    <property type="term" value="F:succinate-semialdehyde dehydrogenase (NAD+) activity"/>
    <property type="evidence" value="ECO:0007669"/>
    <property type="project" value="TreeGrafter"/>
</dbReference>
<feature type="domain" description="Aldehyde dehydrogenase" evidence="4">
    <location>
        <begin position="4"/>
        <end position="447"/>
    </location>
</feature>
<keyword evidence="2" id="KW-0521">NADP</keyword>
<organism evidence="5 6">
    <name type="scientific">Nitrosomonas eutropha</name>
    <dbReference type="NCBI Taxonomy" id="916"/>
    <lineage>
        <taxon>Bacteria</taxon>
        <taxon>Pseudomonadati</taxon>
        <taxon>Pseudomonadota</taxon>
        <taxon>Betaproteobacteria</taxon>
        <taxon>Nitrosomonadales</taxon>
        <taxon>Nitrosomonadaceae</taxon>
        <taxon>Nitrosomonas</taxon>
    </lineage>
</organism>
<name>A0A1I7HZ06_9PROT</name>
<dbReference type="RefSeq" id="WP_083414720.1">
    <property type="nucleotide sequence ID" value="NZ_FPBL01000006.1"/>
</dbReference>
<dbReference type="OrthoDB" id="6187633at2"/>
<sequence>MILTTNPATGKMLRTYTRYSETMIFSALEHAHAAHLAWRQTPLSERAGVLLKLAEVLRKKSEQYARLMSEEMGKTIRAARAEIEKCAWCCEVYAANAATWLAEEEVAADGRKHRIVIEPLGVILAVMPWNFPFWQVIRFLVPTLLTGNGALLKHAANVTGSALNIQEAVSEAGFPQGLFSTILASHEQVEQIIAHPLCQGVSLTGSAEAGKIIAATAGKYLKKIVLELGGSDPLVVLADADITAAAKAAVTGRFQNNGQSCIAAKRIIVLQEVQEAFTTALLAEVEKLVVGDPLDEKTDIGPLVNEQAAEKMEQFVADAFAKGAVVQTGGKRQGAYFSPTVLTNVAPDMEVLAEEVFGPVAPVIVVQTVDEVVALANSTRFGLGASVWSRDLVYGEQVARKLEAGAVFVNSITKSDPRMPFGGIKESGLGRELSRWGLREFANIKTINVYDS</sequence>
<dbReference type="AlphaFoldDB" id="A0A1I7HZ06"/>
<dbReference type="CDD" id="cd07100">
    <property type="entry name" value="ALDH_SSADH1_GabD1"/>
    <property type="match status" value="1"/>
</dbReference>
<evidence type="ECO:0000313" key="5">
    <source>
        <dbReference type="EMBL" id="SFU65943.1"/>
    </source>
</evidence>
<evidence type="ECO:0000313" key="6">
    <source>
        <dbReference type="Proteomes" id="UP000183926"/>
    </source>
</evidence>
<gene>
    <name evidence="5" type="ORF">SAMN05216339_106107</name>
</gene>
<dbReference type="Gene3D" id="3.40.309.10">
    <property type="entry name" value="Aldehyde Dehydrogenase, Chain A, domain 2"/>
    <property type="match status" value="1"/>
</dbReference>
<dbReference type="PANTHER" id="PTHR43217:SF1">
    <property type="entry name" value="SUCCINATE SEMIALDEHYDE DEHYDROGENASE [NAD(P)+] SAD"/>
    <property type="match status" value="1"/>
</dbReference>
<evidence type="ECO:0000256" key="2">
    <source>
        <dbReference type="ARBA" id="ARBA00022857"/>
    </source>
</evidence>
<dbReference type="Pfam" id="PF00171">
    <property type="entry name" value="Aldedh"/>
    <property type="match status" value="1"/>
</dbReference>
<evidence type="ECO:0000256" key="1">
    <source>
        <dbReference type="ARBA" id="ARBA00009986"/>
    </source>
</evidence>
<dbReference type="PANTHER" id="PTHR43217">
    <property type="entry name" value="SUCCINATE SEMIALDEHYDE DEHYDROGENASE [NAD(P)+] SAD"/>
    <property type="match status" value="1"/>
</dbReference>
<evidence type="ECO:0000259" key="4">
    <source>
        <dbReference type="Pfam" id="PF00171"/>
    </source>
</evidence>
<dbReference type="InterPro" id="IPR016161">
    <property type="entry name" value="Ald_DH/histidinol_DH"/>
</dbReference>
<evidence type="ECO:0000256" key="3">
    <source>
        <dbReference type="ARBA" id="ARBA00023002"/>
    </source>
</evidence>
<proteinExistence type="inferred from homology"/>
<dbReference type="InterPro" id="IPR016163">
    <property type="entry name" value="Ald_DH_C"/>
</dbReference>
<dbReference type="InterPro" id="IPR047110">
    <property type="entry name" value="GABD/Sad-like"/>
</dbReference>
<reference evidence="5 6" key="1">
    <citation type="submission" date="2016-10" db="EMBL/GenBank/DDBJ databases">
        <authorList>
            <person name="de Groot N.N."/>
        </authorList>
    </citation>
    <scope>NUCLEOTIDE SEQUENCE [LARGE SCALE GENOMIC DNA]</scope>
    <source>
        <strain evidence="5 6">Nm24</strain>
    </source>
</reference>
<dbReference type="FunFam" id="3.40.605.10:FF:000012">
    <property type="entry name" value="NAD-dependent succinate-semialdehyde dehydrogenase"/>
    <property type="match status" value="1"/>
</dbReference>
<dbReference type="InterPro" id="IPR016162">
    <property type="entry name" value="Ald_DH_N"/>
</dbReference>
<dbReference type="GO" id="GO:0004030">
    <property type="term" value="F:aldehyde dehydrogenase [NAD(P)+] activity"/>
    <property type="evidence" value="ECO:0007669"/>
    <property type="project" value="InterPro"/>
</dbReference>
<dbReference type="Gene3D" id="3.40.605.10">
    <property type="entry name" value="Aldehyde Dehydrogenase, Chain A, domain 1"/>
    <property type="match status" value="1"/>
</dbReference>
<dbReference type="FunFam" id="3.40.309.10:FF:000010">
    <property type="entry name" value="Gamma-aminobutyraldehyde dehydrogenase"/>
    <property type="match status" value="1"/>
</dbReference>
<dbReference type="InterPro" id="IPR044148">
    <property type="entry name" value="ALDH_GabD1-like"/>
</dbReference>
<dbReference type="PROSITE" id="PS00070">
    <property type="entry name" value="ALDEHYDE_DEHYDR_CYS"/>
    <property type="match status" value="1"/>
</dbReference>
<dbReference type="SUPFAM" id="SSF53720">
    <property type="entry name" value="ALDH-like"/>
    <property type="match status" value="1"/>
</dbReference>
<dbReference type="InterPro" id="IPR015590">
    <property type="entry name" value="Aldehyde_DH_dom"/>
</dbReference>
<keyword evidence="3" id="KW-0560">Oxidoreductase</keyword>
<dbReference type="EMBL" id="FPBL01000006">
    <property type="protein sequence ID" value="SFU65943.1"/>
    <property type="molecule type" value="Genomic_DNA"/>
</dbReference>